<feature type="transmembrane region" description="Helical" evidence="1">
    <location>
        <begin position="81"/>
        <end position="97"/>
    </location>
</feature>
<protein>
    <submittedName>
        <fullName evidence="2">Uncharacterized protein</fullName>
    </submittedName>
</protein>
<sequence length="161" mass="17525">MECELENAHLHQLRSRDAADPMSDRRVEVAFVHQRSERPLVSPEGFEHVLCEVTGSPGGFDLLRARLLQQLRIAGSPADQVIIPGAALLAAFAALTFRELPKSPTHVIAVIVSAVVMSICLLLAKTLKQNWLKEWGMGISLLIGLVAAYFAHYAGLGMTEA</sequence>
<keyword evidence="1" id="KW-0472">Membrane</keyword>
<organism evidence="2 3">
    <name type="scientific">Brevibacterium iodinum ATCC 49514</name>
    <dbReference type="NCBI Taxonomy" id="1255616"/>
    <lineage>
        <taxon>Bacteria</taxon>
        <taxon>Bacillati</taxon>
        <taxon>Actinomycetota</taxon>
        <taxon>Actinomycetes</taxon>
        <taxon>Micrococcales</taxon>
        <taxon>Brevibacteriaceae</taxon>
        <taxon>Brevibacterium</taxon>
    </lineage>
</organism>
<keyword evidence="3" id="KW-1185">Reference proteome</keyword>
<feature type="transmembrane region" description="Helical" evidence="1">
    <location>
        <begin position="103"/>
        <end position="123"/>
    </location>
</feature>
<gene>
    <name evidence="2" type="ORF">BI49514_00583</name>
</gene>
<feature type="transmembrane region" description="Helical" evidence="1">
    <location>
        <begin position="135"/>
        <end position="155"/>
    </location>
</feature>
<dbReference type="Pfam" id="PF16481">
    <property type="entry name" value="DUF5058"/>
    <property type="match status" value="1"/>
</dbReference>
<reference evidence="3" key="1">
    <citation type="submission" date="2017-03" db="EMBL/GenBank/DDBJ databases">
        <authorList>
            <person name="Monnet C."/>
        </authorList>
    </citation>
    <scope>NUCLEOTIDE SEQUENCE [LARGE SCALE GENOMIC DNA]</scope>
    <source>
        <strain evidence="3">ATCC 49514</strain>
    </source>
</reference>
<evidence type="ECO:0000256" key="1">
    <source>
        <dbReference type="SAM" id="Phobius"/>
    </source>
</evidence>
<evidence type="ECO:0000313" key="2">
    <source>
        <dbReference type="EMBL" id="SMX69421.1"/>
    </source>
</evidence>
<keyword evidence="1" id="KW-0812">Transmembrane</keyword>
<dbReference type="AlphaFoldDB" id="A0A2H1I2J2"/>
<name>A0A2H1I2J2_9MICO</name>
<proteinExistence type="predicted"/>
<evidence type="ECO:0000313" key="3">
    <source>
        <dbReference type="Proteomes" id="UP000234382"/>
    </source>
</evidence>
<dbReference type="InterPro" id="IPR032479">
    <property type="entry name" value="DUF5058"/>
</dbReference>
<dbReference type="Proteomes" id="UP000234382">
    <property type="component" value="Unassembled WGS sequence"/>
</dbReference>
<keyword evidence="1" id="KW-1133">Transmembrane helix</keyword>
<dbReference type="EMBL" id="FXYX01000002">
    <property type="protein sequence ID" value="SMX69421.1"/>
    <property type="molecule type" value="Genomic_DNA"/>
</dbReference>
<accession>A0A2H1I2J2</accession>